<dbReference type="GO" id="GO:0006508">
    <property type="term" value="P:proteolysis"/>
    <property type="evidence" value="ECO:0007669"/>
    <property type="project" value="InterPro"/>
</dbReference>
<evidence type="ECO:0000313" key="4">
    <source>
        <dbReference type="EMBL" id="MBI2678291.1"/>
    </source>
</evidence>
<evidence type="ECO:0000256" key="2">
    <source>
        <dbReference type="ARBA" id="ARBA00022801"/>
    </source>
</evidence>
<evidence type="ECO:0000313" key="5">
    <source>
        <dbReference type="Proteomes" id="UP000779809"/>
    </source>
</evidence>
<keyword evidence="2 4" id="KW-0378">Hydrolase</keyword>
<gene>
    <name evidence="4" type="primary">dacB</name>
    <name evidence="4" type="ORF">HYX28_05880</name>
</gene>
<dbReference type="Gene3D" id="3.40.710.10">
    <property type="entry name" value="DD-peptidase/beta-lactamase superfamily"/>
    <property type="match status" value="2"/>
</dbReference>
<dbReference type="InterPro" id="IPR012338">
    <property type="entry name" value="Beta-lactam/transpept-like"/>
</dbReference>
<feature type="chain" id="PRO_5036699910" evidence="3">
    <location>
        <begin position="25"/>
        <end position="528"/>
    </location>
</feature>
<evidence type="ECO:0000256" key="3">
    <source>
        <dbReference type="SAM" id="SignalP"/>
    </source>
</evidence>
<dbReference type="Proteomes" id="UP000779809">
    <property type="component" value="Unassembled WGS sequence"/>
</dbReference>
<reference evidence="4" key="1">
    <citation type="submission" date="2020-07" db="EMBL/GenBank/DDBJ databases">
        <title>Huge and variable diversity of episymbiotic CPR bacteria and DPANN archaea in groundwater ecosystems.</title>
        <authorList>
            <person name="He C.Y."/>
            <person name="Keren R."/>
            <person name="Whittaker M."/>
            <person name="Farag I.F."/>
            <person name="Doudna J."/>
            <person name="Cate J.H.D."/>
            <person name="Banfield J.F."/>
        </authorList>
    </citation>
    <scope>NUCLEOTIDE SEQUENCE</scope>
    <source>
        <strain evidence="4">NC_groundwater_580_Pr5_B-0.1um_64_19</strain>
    </source>
</reference>
<dbReference type="AlphaFoldDB" id="A0A932A7S8"/>
<organism evidence="4 5">
    <name type="scientific">Candidatus Korobacter versatilis</name>
    <dbReference type="NCBI Taxonomy" id="658062"/>
    <lineage>
        <taxon>Bacteria</taxon>
        <taxon>Pseudomonadati</taxon>
        <taxon>Acidobacteriota</taxon>
        <taxon>Terriglobia</taxon>
        <taxon>Terriglobales</taxon>
        <taxon>Candidatus Korobacteraceae</taxon>
        <taxon>Candidatus Korobacter</taxon>
    </lineage>
</organism>
<keyword evidence="3" id="KW-0732">Signal</keyword>
<protein>
    <submittedName>
        <fullName evidence="4">D-alanyl-D-alanine carboxypeptidase/D-alanyl-D-alanine-endopeptidase</fullName>
        <ecNumber evidence="4">3.4.16.4</ecNumber>
    </submittedName>
</protein>
<proteinExistence type="inferred from homology"/>
<feature type="signal peptide" evidence="3">
    <location>
        <begin position="1"/>
        <end position="24"/>
    </location>
</feature>
<keyword evidence="4" id="KW-0121">Carboxypeptidase</keyword>
<accession>A0A932A7S8</accession>
<dbReference type="SUPFAM" id="SSF56601">
    <property type="entry name" value="beta-lactamase/transpeptidase-like"/>
    <property type="match status" value="1"/>
</dbReference>
<dbReference type="GO" id="GO:0009002">
    <property type="term" value="F:serine-type D-Ala-D-Ala carboxypeptidase activity"/>
    <property type="evidence" value="ECO:0007669"/>
    <property type="project" value="UniProtKB-EC"/>
</dbReference>
<keyword evidence="4" id="KW-0645">Protease</keyword>
<comment type="caution">
    <text evidence="4">The sequence shown here is derived from an EMBL/GenBank/DDBJ whole genome shotgun (WGS) entry which is preliminary data.</text>
</comment>
<comment type="similarity">
    <text evidence="1">Belongs to the peptidase S13 family.</text>
</comment>
<dbReference type="EC" id="3.4.16.4" evidence="4"/>
<dbReference type="Gene3D" id="3.50.80.20">
    <property type="entry name" value="D-Ala-D-Ala carboxypeptidase C, peptidase S13"/>
    <property type="match status" value="1"/>
</dbReference>
<dbReference type="PANTHER" id="PTHR30023:SF0">
    <property type="entry name" value="PENICILLIN-SENSITIVE CARBOXYPEPTIDASE A"/>
    <property type="match status" value="1"/>
</dbReference>
<dbReference type="EMBL" id="JACPNR010000006">
    <property type="protein sequence ID" value="MBI2678291.1"/>
    <property type="molecule type" value="Genomic_DNA"/>
</dbReference>
<name>A0A932A7S8_9BACT</name>
<sequence>MSRKSALFLMFSLVLALAAAPAFAAKPEPLAKKIAKLLAGADASRGFWGIEVVSLTSGKTLYEANADKLFTPASNTKLFTTAATFALIGPEFRFKTDVETTGAIDKYGRLTGDLVLVGRGDPNLSGRLFPYAAGGPRQLPAPHVLEDLADELVKKGLKFVDGDVVADDSYFPAQRWAPGWEQDDLVTEYGAPVSALTINDNVVYVRIMPADRPGEKAFIAVEPFADYYKLDNRVITTPPGTGPNKITISRELGSSDVLLWGTIPQDDPGGTQAIAINDPAEFAAQWFRQLLERRGVVIYGRERTHHTEMANLTTFTVTSRAAAGGGTPGATTMQPLILAAHDSLPLAEDLKLINKISQNLHAELMLRLLGRERGTAGTIDGGLEVLNGFLAKAGITPGEYTLLDGSGMSRQNLVTPRATVKLLKYAATQPWGDLYRATLPIGGADGTLANRFRGTPAENHVHAKTGSLGHVNALSGYLETMKGDRIAFAIFANNHNLQGRKATETIDQIVQAIAEDVALPTNSGKKKK</sequence>
<evidence type="ECO:0000256" key="1">
    <source>
        <dbReference type="ARBA" id="ARBA00006096"/>
    </source>
</evidence>
<dbReference type="InterPro" id="IPR000667">
    <property type="entry name" value="Peptidase_S13"/>
</dbReference>
<dbReference type="GO" id="GO:0000270">
    <property type="term" value="P:peptidoglycan metabolic process"/>
    <property type="evidence" value="ECO:0007669"/>
    <property type="project" value="TreeGrafter"/>
</dbReference>
<dbReference type="NCBIfam" id="TIGR00666">
    <property type="entry name" value="PBP4"/>
    <property type="match status" value="2"/>
</dbReference>
<dbReference type="PANTHER" id="PTHR30023">
    <property type="entry name" value="D-ALANYL-D-ALANINE CARBOXYPEPTIDASE"/>
    <property type="match status" value="1"/>
</dbReference>
<dbReference type="Pfam" id="PF02113">
    <property type="entry name" value="Peptidase_S13"/>
    <property type="match status" value="2"/>
</dbReference>